<evidence type="ECO:0000313" key="1">
    <source>
        <dbReference type="EMBL" id="KAG6430290.1"/>
    </source>
</evidence>
<dbReference type="AlphaFoldDB" id="A0A8X8YC43"/>
<gene>
    <name evidence="1" type="ORF">SASPL_108354</name>
</gene>
<protein>
    <submittedName>
        <fullName evidence="1">Uncharacterized protein</fullName>
    </submittedName>
</protein>
<proteinExistence type="predicted"/>
<comment type="caution">
    <text evidence="1">The sequence shown here is derived from an EMBL/GenBank/DDBJ whole genome shotgun (WGS) entry which is preliminary data.</text>
</comment>
<name>A0A8X8YC43_SALSN</name>
<reference evidence="1" key="1">
    <citation type="submission" date="2018-01" db="EMBL/GenBank/DDBJ databases">
        <authorList>
            <person name="Mao J.F."/>
        </authorList>
    </citation>
    <scope>NUCLEOTIDE SEQUENCE</scope>
    <source>
        <strain evidence="1">Huo1</strain>
        <tissue evidence="1">Leaf</tissue>
    </source>
</reference>
<sequence length="100" mass="11246">MRSNASERRLMDNLVFGDVCSGQPKSSSNFGGFNKQSDFDHDSIFTSSDTDEPSKNCNSIILPLPVYDKHVYDEDILSMPVVYDKPVYDEDILLMSESSL</sequence>
<evidence type="ECO:0000313" key="2">
    <source>
        <dbReference type="Proteomes" id="UP000298416"/>
    </source>
</evidence>
<dbReference type="EMBL" id="PNBA02000003">
    <property type="protein sequence ID" value="KAG6430290.1"/>
    <property type="molecule type" value="Genomic_DNA"/>
</dbReference>
<reference evidence="1" key="2">
    <citation type="submission" date="2020-08" db="EMBL/GenBank/DDBJ databases">
        <title>Plant Genome Project.</title>
        <authorList>
            <person name="Zhang R.-G."/>
        </authorList>
    </citation>
    <scope>NUCLEOTIDE SEQUENCE</scope>
    <source>
        <strain evidence="1">Huo1</strain>
        <tissue evidence="1">Leaf</tissue>
    </source>
</reference>
<accession>A0A8X8YC43</accession>
<keyword evidence="2" id="KW-1185">Reference proteome</keyword>
<organism evidence="1">
    <name type="scientific">Salvia splendens</name>
    <name type="common">Scarlet sage</name>
    <dbReference type="NCBI Taxonomy" id="180675"/>
    <lineage>
        <taxon>Eukaryota</taxon>
        <taxon>Viridiplantae</taxon>
        <taxon>Streptophyta</taxon>
        <taxon>Embryophyta</taxon>
        <taxon>Tracheophyta</taxon>
        <taxon>Spermatophyta</taxon>
        <taxon>Magnoliopsida</taxon>
        <taxon>eudicotyledons</taxon>
        <taxon>Gunneridae</taxon>
        <taxon>Pentapetalae</taxon>
        <taxon>asterids</taxon>
        <taxon>lamiids</taxon>
        <taxon>Lamiales</taxon>
        <taxon>Lamiaceae</taxon>
        <taxon>Nepetoideae</taxon>
        <taxon>Mentheae</taxon>
        <taxon>Salviinae</taxon>
        <taxon>Salvia</taxon>
        <taxon>Salvia subgen. Calosphace</taxon>
        <taxon>core Calosphace</taxon>
    </lineage>
</organism>
<dbReference type="Proteomes" id="UP000298416">
    <property type="component" value="Unassembled WGS sequence"/>
</dbReference>